<evidence type="ECO:0008006" key="5">
    <source>
        <dbReference type="Google" id="ProtNLM"/>
    </source>
</evidence>
<dbReference type="Pfam" id="PF01652">
    <property type="entry name" value="IF4E"/>
    <property type="match status" value="1"/>
</dbReference>
<dbReference type="GeneID" id="33558920"/>
<sequence length="813" mass="87475">MTALSTSQITTASSSPGASSNSTLPSTRASAGPSLPRHQIEKARSRTKRSVTSQTASSIDPSSSLPSDPPAQASKEAFAVNAFKSDQSKQQLVEALRSYELDQALRSICDNISLVNEDGRMVKLTLVDPVKWAKERAEEEKIVTKQTASIGEIRDVAEADEVENNLGGEETSSGTAVKVDHGQAPSTSDSLSTDGAGGINHVVGDDVDRLLAEQEAKRQKKRGKRIRQLQRKRSMMLDASALEGEVHEERPEVDQVESSNREDLDTGSSATVFIEAPLADVAGPEQESEIKSQTAAACFLASEEHQAATTIAENTADLRAQVISHVSGIIEPVSEVDSGQQGQPSLGTHPDNFITALRQDDSDTADTTRRSEHSDSPGFTEVVIRSTENHSDKGNTSARKGDVSVSIPAPPPTLTSTLPNIHSQPGPFVLNDDASPPLSANIAARPRPDVSPSHIDLLPVLIPDEFESTFAAVITHDAESSDQTSTRSLASTEVSSTFQLPESAPRASSDLQVEVSTESGFSEHSFDRSDRPIPLRKDTLESTSDLDEIGTPKLTGPDLAVIYEAEEPEPSLVPSIVVEQESPPHPLRTSIIESAIATAPTESFHPLASSWTLFYSSTASASSASIIPSRAKVKGAAEYSHGLFDLFSYSNLEDLFGAWKALRRRIAMIKQRPIEDEGRGVTKGLEGLGIAFMPDDANFHFFKTGVKPMWEDPMCAKGGKIMAIGTLAQLDLTFQKIVLLLSGDIIGNEVPSPPGSFVVGAVLSKRKMNSRVEIWLGGSKAPPLEWVQAMDRFVRNEVPEVKCFPYRSFKPQG</sequence>
<dbReference type="InterPro" id="IPR001040">
    <property type="entry name" value="TIF_eIF_4E"/>
</dbReference>
<dbReference type="OrthoDB" id="17977at2759"/>
<comment type="similarity">
    <text evidence="1">Belongs to the eukaryotic initiation factor 4E family.</text>
</comment>
<dbReference type="Gene3D" id="3.30.760.10">
    <property type="entry name" value="RNA Cap, Translation Initiation Factor Eif4e"/>
    <property type="match status" value="1"/>
</dbReference>
<feature type="region of interest" description="Disordered" evidence="2">
    <location>
        <begin position="477"/>
        <end position="551"/>
    </location>
</feature>
<feature type="region of interest" description="Disordered" evidence="2">
    <location>
        <begin position="166"/>
        <end position="199"/>
    </location>
</feature>
<feature type="region of interest" description="Disordered" evidence="2">
    <location>
        <begin position="1"/>
        <end position="73"/>
    </location>
</feature>
<feature type="region of interest" description="Disordered" evidence="2">
    <location>
        <begin position="215"/>
        <end position="266"/>
    </location>
</feature>
<organism evidence="3 4">
    <name type="scientific">Kockovaella imperatae</name>
    <dbReference type="NCBI Taxonomy" id="4999"/>
    <lineage>
        <taxon>Eukaryota</taxon>
        <taxon>Fungi</taxon>
        <taxon>Dikarya</taxon>
        <taxon>Basidiomycota</taxon>
        <taxon>Agaricomycotina</taxon>
        <taxon>Tremellomycetes</taxon>
        <taxon>Tremellales</taxon>
        <taxon>Cuniculitremaceae</taxon>
        <taxon>Kockovaella</taxon>
    </lineage>
</organism>
<feature type="compositionally biased region" description="Polar residues" evidence="2">
    <location>
        <begin position="509"/>
        <end position="522"/>
    </location>
</feature>
<dbReference type="PANTHER" id="PTHR11960">
    <property type="entry name" value="EUKARYOTIC TRANSLATION INITIATION FACTOR 4E RELATED"/>
    <property type="match status" value="1"/>
</dbReference>
<dbReference type="Proteomes" id="UP000193218">
    <property type="component" value="Unassembled WGS sequence"/>
</dbReference>
<dbReference type="InParanoid" id="A0A1Y1U873"/>
<keyword evidence="4" id="KW-1185">Reference proteome</keyword>
<dbReference type="EMBL" id="NBSH01000017">
    <property type="protein sequence ID" value="ORX33744.1"/>
    <property type="molecule type" value="Genomic_DNA"/>
</dbReference>
<reference evidence="3 4" key="1">
    <citation type="submission" date="2017-03" db="EMBL/GenBank/DDBJ databases">
        <title>Widespread Adenine N6-methylation of Active Genes in Fungi.</title>
        <authorList>
            <consortium name="DOE Joint Genome Institute"/>
            <person name="Mondo S.J."/>
            <person name="Dannebaum R.O."/>
            <person name="Kuo R.C."/>
            <person name="Louie K.B."/>
            <person name="Bewick A.J."/>
            <person name="Labutti K."/>
            <person name="Haridas S."/>
            <person name="Kuo A."/>
            <person name="Salamov A."/>
            <person name="Ahrendt S.R."/>
            <person name="Lau R."/>
            <person name="Bowen B.P."/>
            <person name="Lipzen A."/>
            <person name="Sullivan W."/>
            <person name="Andreopoulos W.B."/>
            <person name="Clum A."/>
            <person name="Lindquist E."/>
            <person name="Daum C."/>
            <person name="Northen T.R."/>
            <person name="Ramamoorthy G."/>
            <person name="Schmitz R.J."/>
            <person name="Gryganskyi A."/>
            <person name="Culley D."/>
            <person name="Magnuson J."/>
            <person name="James T.Y."/>
            <person name="O'Malley M.A."/>
            <person name="Stajich J.E."/>
            <person name="Spatafora J.W."/>
            <person name="Visel A."/>
            <person name="Grigoriev I.V."/>
        </authorList>
    </citation>
    <scope>NUCLEOTIDE SEQUENCE [LARGE SCALE GENOMIC DNA]</scope>
    <source>
        <strain evidence="3 4">NRRL Y-17943</strain>
    </source>
</reference>
<gene>
    <name evidence="3" type="ORF">BD324DRAFT_638422</name>
</gene>
<dbReference type="GO" id="GO:0000340">
    <property type="term" value="F:RNA 7-methylguanosine cap binding"/>
    <property type="evidence" value="ECO:0007669"/>
    <property type="project" value="TreeGrafter"/>
</dbReference>
<feature type="compositionally biased region" description="Basic and acidic residues" evidence="2">
    <location>
        <begin position="524"/>
        <end position="540"/>
    </location>
</feature>
<dbReference type="SUPFAM" id="SSF55418">
    <property type="entry name" value="eIF4e-like"/>
    <property type="match status" value="1"/>
</dbReference>
<protein>
    <recommendedName>
        <fullName evidence="5">Translation initiation factor eIF 4e-like domain-containing protein</fullName>
    </recommendedName>
</protein>
<evidence type="ECO:0000313" key="4">
    <source>
        <dbReference type="Proteomes" id="UP000193218"/>
    </source>
</evidence>
<dbReference type="AlphaFoldDB" id="A0A1Y1U873"/>
<feature type="compositionally biased region" description="Low complexity" evidence="2">
    <location>
        <begin position="10"/>
        <end position="26"/>
    </location>
</feature>
<keyword evidence="1" id="KW-0396">Initiation factor</keyword>
<evidence type="ECO:0000313" key="3">
    <source>
        <dbReference type="EMBL" id="ORX33744.1"/>
    </source>
</evidence>
<comment type="caution">
    <text evidence="3">The sequence shown here is derived from an EMBL/GenBank/DDBJ whole genome shotgun (WGS) entry which is preliminary data.</text>
</comment>
<feature type="compositionally biased region" description="Polar residues" evidence="2">
    <location>
        <begin position="184"/>
        <end position="193"/>
    </location>
</feature>
<dbReference type="GO" id="GO:0003743">
    <property type="term" value="F:translation initiation factor activity"/>
    <property type="evidence" value="ECO:0007669"/>
    <property type="project" value="UniProtKB-KW"/>
</dbReference>
<keyword evidence="1" id="KW-0694">RNA-binding</keyword>
<feature type="compositionally biased region" description="Basic residues" evidence="2">
    <location>
        <begin position="218"/>
        <end position="234"/>
    </location>
</feature>
<evidence type="ECO:0000256" key="1">
    <source>
        <dbReference type="RuleBase" id="RU004374"/>
    </source>
</evidence>
<keyword evidence="1" id="KW-0648">Protein biosynthesis</keyword>
<feature type="region of interest" description="Disordered" evidence="2">
    <location>
        <begin position="361"/>
        <end position="407"/>
    </location>
</feature>
<feature type="compositionally biased region" description="Basic and acidic residues" evidence="2">
    <location>
        <begin position="244"/>
        <end position="264"/>
    </location>
</feature>
<proteinExistence type="inferred from homology"/>
<dbReference type="PANTHER" id="PTHR11960:SF71">
    <property type="entry name" value="TRANSLATION INITIATION FACTOR 4E"/>
    <property type="match status" value="1"/>
</dbReference>
<feature type="compositionally biased region" description="Basic and acidic residues" evidence="2">
    <location>
        <begin position="361"/>
        <end position="375"/>
    </location>
</feature>
<evidence type="ECO:0000256" key="2">
    <source>
        <dbReference type="SAM" id="MobiDB-lite"/>
    </source>
</evidence>
<dbReference type="GO" id="GO:0016281">
    <property type="term" value="C:eukaryotic translation initiation factor 4F complex"/>
    <property type="evidence" value="ECO:0007669"/>
    <property type="project" value="TreeGrafter"/>
</dbReference>
<dbReference type="InterPro" id="IPR023398">
    <property type="entry name" value="TIF_eIF4e-like"/>
</dbReference>
<dbReference type="STRING" id="4999.A0A1Y1U873"/>
<dbReference type="RefSeq" id="XP_021868043.1">
    <property type="nucleotide sequence ID" value="XM_022017111.1"/>
</dbReference>
<feature type="compositionally biased region" description="Polar residues" evidence="2">
    <location>
        <begin position="481"/>
        <end position="500"/>
    </location>
</feature>
<name>A0A1Y1U873_9TREE</name>
<accession>A0A1Y1U873</accession>
<feature type="compositionally biased region" description="Low complexity" evidence="2">
    <location>
        <begin position="56"/>
        <end position="73"/>
    </location>
</feature>